<evidence type="ECO:0000256" key="2">
    <source>
        <dbReference type="SAM" id="MobiDB-lite"/>
    </source>
</evidence>
<dbReference type="Proteomes" id="UP001297581">
    <property type="component" value="Unassembled WGS sequence"/>
</dbReference>
<protein>
    <submittedName>
        <fullName evidence="4">AAA family ATPase</fullName>
    </submittedName>
</protein>
<dbReference type="GO" id="GO:0016887">
    <property type="term" value="F:ATP hydrolysis activity"/>
    <property type="evidence" value="ECO:0007669"/>
    <property type="project" value="InterPro"/>
</dbReference>
<keyword evidence="1" id="KW-0175">Coiled coil</keyword>
<feature type="domain" description="ORC1/DEAH AAA+ ATPase" evidence="3">
    <location>
        <begin position="26"/>
        <end position="144"/>
    </location>
</feature>
<proteinExistence type="predicted"/>
<dbReference type="PANTHER" id="PTHR35894">
    <property type="entry name" value="GENERAL SECRETION PATHWAY PROTEIN A-RELATED"/>
    <property type="match status" value="1"/>
</dbReference>
<dbReference type="InterPro" id="IPR027417">
    <property type="entry name" value="P-loop_NTPase"/>
</dbReference>
<dbReference type="RefSeq" id="WP_240591532.1">
    <property type="nucleotide sequence ID" value="NZ_JAKUDL010000004.1"/>
</dbReference>
<evidence type="ECO:0000256" key="1">
    <source>
        <dbReference type="SAM" id="Coils"/>
    </source>
</evidence>
<dbReference type="AlphaFoldDB" id="A0AAJ1BK45"/>
<feature type="coiled-coil region" evidence="1">
    <location>
        <begin position="308"/>
        <end position="346"/>
    </location>
</feature>
<dbReference type="InterPro" id="IPR036680">
    <property type="entry name" value="SPOR-like_sf"/>
</dbReference>
<evidence type="ECO:0000259" key="3">
    <source>
        <dbReference type="Pfam" id="PF13401"/>
    </source>
</evidence>
<dbReference type="EMBL" id="JAKUDL010000004">
    <property type="protein sequence ID" value="MCH4295307.1"/>
    <property type="molecule type" value="Genomic_DNA"/>
</dbReference>
<dbReference type="SUPFAM" id="SSF52540">
    <property type="entry name" value="P-loop containing nucleoside triphosphate hydrolases"/>
    <property type="match status" value="1"/>
</dbReference>
<dbReference type="PANTHER" id="PTHR35894:SF5">
    <property type="entry name" value="MU-LIKE PROPHAGE FLUMU DNA TRANSPOSITION PROTEIN B"/>
    <property type="match status" value="1"/>
</dbReference>
<organism evidence="4 5">
    <name type="scientific">Shewanella zhuhaiensis</name>
    <dbReference type="NCBI Taxonomy" id="2919576"/>
    <lineage>
        <taxon>Bacteria</taxon>
        <taxon>Pseudomonadati</taxon>
        <taxon>Pseudomonadota</taxon>
        <taxon>Gammaproteobacteria</taxon>
        <taxon>Alteromonadales</taxon>
        <taxon>Shewanellaceae</taxon>
        <taxon>Shewanella</taxon>
    </lineage>
</organism>
<dbReference type="Pfam" id="PF13401">
    <property type="entry name" value="AAA_22"/>
    <property type="match status" value="1"/>
</dbReference>
<feature type="region of interest" description="Disordered" evidence="2">
    <location>
        <begin position="380"/>
        <end position="419"/>
    </location>
</feature>
<evidence type="ECO:0000313" key="5">
    <source>
        <dbReference type="Proteomes" id="UP001297581"/>
    </source>
</evidence>
<dbReference type="InterPro" id="IPR052026">
    <property type="entry name" value="ExeA_AAA_ATPase_DNA-bind"/>
</dbReference>
<dbReference type="GO" id="GO:0042834">
    <property type="term" value="F:peptidoglycan binding"/>
    <property type="evidence" value="ECO:0007669"/>
    <property type="project" value="InterPro"/>
</dbReference>
<name>A0AAJ1BK45_9GAMM</name>
<keyword evidence="5" id="KW-1185">Reference proteome</keyword>
<dbReference type="InterPro" id="IPR049945">
    <property type="entry name" value="AAA_22"/>
</dbReference>
<accession>A0AAJ1BK45</accession>
<sequence>MTFSLSVLLPSQEALLQRMQHMACYSQQLVVALGEEGAGKSTLLTALVSEQEEYNSALVVCPMHADAAEIRRKILIQLLSEPLFDDEEPLGNTLGRFASALSQPIHILIDDAHLLPLELWAECLLLSQQKCAGRPIAITFACEPAKARALYAELGSAQRGLMAPIDIEPLPLGEREALYYTLISRSDDVPYVPRDIIKTQLEQQAGRPGEVIALLELALAPKTDVAVSRKGLWRVLAVAAVTLLVTAGLWGVISGHPGKINPTSNPSTTQTASTDARAYAESEGRHQASGLLSPFGEWRLKPYFANRKQALDAALQAEQEAMTAALEQEQADLALLAEARALAEVETADTLRSASVSPAAAITKSDAPVSQVSTKTDMSAATQHGGVGAKPVGAKAADVRTNSDKTRDPKTKGVQVTTQGVAADTKPAANTTKAAAIAVATNIQLPKQGYTLQIATVGKRESADVILKRLAKEPNLYLVLYRDKLVILQGNYSSHAEADSQADSLPQRYGGGKPWVRAWKDLGTYQPIEAVSGGEISN</sequence>
<reference evidence="4 5" key="1">
    <citation type="submission" date="2022-02" db="EMBL/GenBank/DDBJ databases">
        <title>The genome sequence of Shewanella sp. 3B26.</title>
        <authorList>
            <person name="Du J."/>
        </authorList>
    </citation>
    <scope>NUCLEOTIDE SEQUENCE [LARGE SCALE GENOMIC DNA]</scope>
    <source>
        <strain evidence="4 5">3B26</strain>
    </source>
</reference>
<gene>
    <name evidence="4" type="ORF">MJ923_13430</name>
</gene>
<dbReference type="Gene3D" id="3.30.70.1070">
    <property type="entry name" value="Sporulation related repeat"/>
    <property type="match status" value="1"/>
</dbReference>
<comment type="caution">
    <text evidence="4">The sequence shown here is derived from an EMBL/GenBank/DDBJ whole genome shotgun (WGS) entry which is preliminary data.</text>
</comment>
<feature type="compositionally biased region" description="Basic and acidic residues" evidence="2">
    <location>
        <begin position="397"/>
        <end position="411"/>
    </location>
</feature>
<evidence type="ECO:0000313" key="4">
    <source>
        <dbReference type="EMBL" id="MCH4295307.1"/>
    </source>
</evidence>